<reference evidence="4" key="2">
    <citation type="journal article" date="2021" name="Sci. Data">
        <title>Chromosome-scale genome sequencing, assembly and annotation of six genomes from subfamily Leishmaniinae.</title>
        <authorList>
            <person name="Almutairi H."/>
            <person name="Urbaniak M.D."/>
            <person name="Bates M.D."/>
            <person name="Jariyapan N."/>
            <person name="Kwakye-Nuako G."/>
            <person name="Thomaz Soccol V."/>
            <person name="Al-Salem W.S."/>
            <person name="Dillon R.J."/>
            <person name="Bates P.A."/>
            <person name="Gatherer D."/>
        </authorList>
    </citation>
    <scope>NUCLEOTIDE SEQUENCE [LARGE SCALE GENOMIC DNA]</scope>
</reference>
<evidence type="ECO:0000256" key="2">
    <source>
        <dbReference type="SAM" id="MobiDB-lite"/>
    </source>
</evidence>
<feature type="compositionally biased region" description="Low complexity" evidence="2">
    <location>
        <begin position="705"/>
        <end position="738"/>
    </location>
</feature>
<feature type="compositionally biased region" description="Low complexity" evidence="2">
    <location>
        <begin position="639"/>
        <end position="654"/>
    </location>
</feature>
<feature type="region of interest" description="Disordered" evidence="2">
    <location>
        <begin position="79"/>
        <end position="109"/>
    </location>
</feature>
<dbReference type="KEGG" id="loi:92356831"/>
<dbReference type="AlphaFoldDB" id="A0A836GLJ7"/>
<feature type="compositionally biased region" description="Low complexity" evidence="2">
    <location>
        <begin position="681"/>
        <end position="698"/>
    </location>
</feature>
<gene>
    <name evidence="3" type="ORF">LSCM4_00824</name>
</gene>
<dbReference type="GeneID" id="92356831"/>
<dbReference type="RefSeq" id="XP_067059547.1">
    <property type="nucleotide sequence ID" value="XM_067202897.1"/>
</dbReference>
<feature type="coiled-coil region" evidence="1">
    <location>
        <begin position="367"/>
        <end position="454"/>
    </location>
</feature>
<dbReference type="SMR" id="A0A836GLJ7"/>
<sequence length="869" mass="94328">MLTPKRERTESRAQGMECVTPAHAGSGKLSTLSVSELRTAMQQYLRSTGALRELKTQLRGMVLTELLQQPKTARILVHGTSQSVPPSPGEGQGKLEDRKPSAAGPLGTPPVAVGSGRADHTLQTWSCGLADALVENHLRRTRRAMSLSIFSTEAEVPPFSVSGAPAEEEQYLAHLFRQMDTDAPADPEDDIITPSPSRSMKSVLQRLVEDFVARQGFASTAASARHLHSCSTQTEAADSADGSTNPLNSLECRLAAVDAKYALTFAQLKRASGAGEQPFFLRSEVERRLQQYKNDMHAQLRSEYEQKYNSFTRVKLQEARDEAEGRYRIFVQNKTEELAEMERSVLVKLEHERQRLKMAWEGVHQQRAELERRQRDTIKQLEDCDAEKQRSDAELHSWKEKARALQLQCAKWEELCGTRLMELDSARSREERRVEDIRRLQAEHAAELQLKEEEIGRLRYRLRLVSRESNFSLPVAAAATATAAADLKDATNTTVTPLAETRTATAPVDSQQLYGLLLRTEEMQRNAMVQQQLQEERWNAAWVAATAVADARRPHTHVPAAASPAPVVEATTTLERIFSESRCSPPVPVQQAAMDPSPSREGQAAQQPAQLLEARGECVAAASAPVAATCAASISAASLATSPPSSPKVSSPAPMATSTLNKPLPASDDSSQQRRASFKRSPNSSTSFAPPSSSASSARATRQKPASVPAVAAPATETSTSSSTRKSPSSSGASLSASATPLQLNAPHVDDHFEKINAIVSRINAVAAEELRGRGEVRSVEASARDSIVWLEGNRRELLTETLKRARSYDGGSNSSAGAAVPPWKQFAGASSGPQFGGGAAAADINFNESFSSDDAALIHNSDEDDSEF</sequence>
<evidence type="ECO:0000256" key="1">
    <source>
        <dbReference type="SAM" id="Coils"/>
    </source>
</evidence>
<evidence type="ECO:0000313" key="3">
    <source>
        <dbReference type="EMBL" id="KAG5467745.1"/>
    </source>
</evidence>
<protein>
    <submittedName>
        <fullName evidence="3">Uncharacterized protein</fullName>
    </submittedName>
</protein>
<keyword evidence="4" id="KW-1185">Reference proteome</keyword>
<keyword evidence="1" id="KW-0175">Coiled coil</keyword>
<feature type="region of interest" description="Disordered" evidence="2">
    <location>
        <begin position="808"/>
        <end position="839"/>
    </location>
</feature>
<organism evidence="3 4">
    <name type="scientific">Leishmania orientalis</name>
    <dbReference type="NCBI Taxonomy" id="2249476"/>
    <lineage>
        <taxon>Eukaryota</taxon>
        <taxon>Discoba</taxon>
        <taxon>Euglenozoa</taxon>
        <taxon>Kinetoplastea</taxon>
        <taxon>Metakinetoplastina</taxon>
        <taxon>Trypanosomatida</taxon>
        <taxon>Trypanosomatidae</taxon>
        <taxon>Leishmaniinae</taxon>
        <taxon>Leishmania</taxon>
    </lineage>
</organism>
<accession>A0A836GLJ7</accession>
<comment type="caution">
    <text evidence="3">The sequence shown here is derived from an EMBL/GenBank/DDBJ whole genome shotgun (WGS) entry which is preliminary data.</text>
</comment>
<evidence type="ECO:0000313" key="4">
    <source>
        <dbReference type="Proteomes" id="UP000674143"/>
    </source>
</evidence>
<reference evidence="4" key="1">
    <citation type="journal article" date="2021" name="Microbiol. Resour. Announc.">
        <title>LGAAP: Leishmaniinae Genome Assembly and Annotation Pipeline.</title>
        <authorList>
            <person name="Almutairi H."/>
            <person name="Urbaniak M.D."/>
            <person name="Bates M.D."/>
            <person name="Jariyapan N."/>
            <person name="Kwakye-Nuako G."/>
            <person name="Thomaz-Soccol V."/>
            <person name="Al-Salem W.S."/>
            <person name="Dillon R.J."/>
            <person name="Bates P.A."/>
            <person name="Gatherer D."/>
        </authorList>
    </citation>
    <scope>NUCLEOTIDE SEQUENCE [LARGE SCALE GENOMIC DNA]</scope>
</reference>
<proteinExistence type="predicted"/>
<name>A0A836GLJ7_9TRYP</name>
<dbReference type="Proteomes" id="UP000674143">
    <property type="component" value="Unassembled WGS sequence"/>
</dbReference>
<feature type="region of interest" description="Disordered" evidence="2">
    <location>
        <begin position="639"/>
        <end position="738"/>
    </location>
</feature>
<feature type="region of interest" description="Disordered" evidence="2">
    <location>
        <begin position="579"/>
        <end position="609"/>
    </location>
</feature>
<dbReference type="EMBL" id="JAFHLR010000034">
    <property type="protein sequence ID" value="KAG5467745.1"/>
    <property type="molecule type" value="Genomic_DNA"/>
</dbReference>